<dbReference type="GO" id="GO:0020037">
    <property type="term" value="F:heme binding"/>
    <property type="evidence" value="ECO:0007669"/>
    <property type="project" value="InterPro"/>
</dbReference>
<dbReference type="PANTHER" id="PTHR24305:SF166">
    <property type="entry name" value="CYTOCHROME P450 12A4, MITOCHONDRIAL-RELATED"/>
    <property type="match status" value="1"/>
</dbReference>
<keyword evidence="3" id="KW-0560">Oxidoreductase</keyword>
<keyword evidence="3" id="KW-0479">Metal-binding</keyword>
<dbReference type="InterPro" id="IPR050121">
    <property type="entry name" value="Cytochrome_P450_monoxygenase"/>
</dbReference>
<comment type="cofactor">
    <cofactor evidence="1">
        <name>heme</name>
        <dbReference type="ChEBI" id="CHEBI:30413"/>
    </cofactor>
</comment>
<dbReference type="Proteomes" id="UP000722791">
    <property type="component" value="Unassembled WGS sequence"/>
</dbReference>
<evidence type="ECO:0008006" key="7">
    <source>
        <dbReference type="Google" id="ProtNLM"/>
    </source>
</evidence>
<gene>
    <name evidence="5" type="ORF">Vretimale_19390</name>
</gene>
<dbReference type="SUPFAM" id="SSF48264">
    <property type="entry name" value="Cytochrome P450"/>
    <property type="match status" value="1"/>
</dbReference>
<dbReference type="InterPro" id="IPR001128">
    <property type="entry name" value="Cyt_P450"/>
</dbReference>
<dbReference type="EMBL" id="BNCQ01000085">
    <property type="protein sequence ID" value="GIM16786.1"/>
    <property type="molecule type" value="Genomic_DNA"/>
</dbReference>
<comment type="similarity">
    <text evidence="2 3">Belongs to the cytochrome P450 family.</text>
</comment>
<sequence>DTVEGRRALARSINGPTGLPAHLDFQMRFDEAFRPERWLNAETRPKQWAAFGGGGHLCLGQHVAMTEAKLLLAMMLRRFDFRMEDSGVLRKASMFPGPTPRRGTDGLLITPRTL</sequence>
<dbReference type="GO" id="GO:0016705">
    <property type="term" value="F:oxidoreductase activity, acting on paired donors, with incorporation or reduction of molecular oxygen"/>
    <property type="evidence" value="ECO:0007669"/>
    <property type="project" value="InterPro"/>
</dbReference>
<evidence type="ECO:0000313" key="6">
    <source>
        <dbReference type="Proteomes" id="UP000722791"/>
    </source>
</evidence>
<dbReference type="PANTHER" id="PTHR24305">
    <property type="entry name" value="CYTOCHROME P450"/>
    <property type="match status" value="1"/>
</dbReference>
<keyword evidence="3" id="KW-0349">Heme</keyword>
<keyword evidence="3" id="KW-0408">Iron</keyword>
<accession>A0A8J4M0H8</accession>
<evidence type="ECO:0000256" key="1">
    <source>
        <dbReference type="ARBA" id="ARBA00001971"/>
    </source>
</evidence>
<evidence type="ECO:0000313" key="5">
    <source>
        <dbReference type="EMBL" id="GIM16786.1"/>
    </source>
</evidence>
<dbReference type="InterPro" id="IPR036396">
    <property type="entry name" value="Cyt_P450_sf"/>
</dbReference>
<dbReference type="Pfam" id="PF00067">
    <property type="entry name" value="p450"/>
    <property type="match status" value="1"/>
</dbReference>
<evidence type="ECO:0000256" key="3">
    <source>
        <dbReference type="RuleBase" id="RU000461"/>
    </source>
</evidence>
<dbReference type="PROSITE" id="PS00086">
    <property type="entry name" value="CYTOCHROME_P450"/>
    <property type="match status" value="1"/>
</dbReference>
<dbReference type="InterPro" id="IPR017972">
    <property type="entry name" value="Cyt_P450_CS"/>
</dbReference>
<feature type="non-terminal residue" evidence="5">
    <location>
        <position position="114"/>
    </location>
</feature>
<organism evidence="5 6">
    <name type="scientific">Volvox reticuliferus</name>
    <dbReference type="NCBI Taxonomy" id="1737510"/>
    <lineage>
        <taxon>Eukaryota</taxon>
        <taxon>Viridiplantae</taxon>
        <taxon>Chlorophyta</taxon>
        <taxon>core chlorophytes</taxon>
        <taxon>Chlorophyceae</taxon>
        <taxon>CS clade</taxon>
        <taxon>Chlamydomonadales</taxon>
        <taxon>Volvocaceae</taxon>
        <taxon>Volvox</taxon>
    </lineage>
</organism>
<comment type="caution">
    <text evidence="5">The sequence shown here is derived from an EMBL/GenBank/DDBJ whole genome shotgun (WGS) entry which is preliminary data.</text>
</comment>
<dbReference type="GO" id="GO:0005506">
    <property type="term" value="F:iron ion binding"/>
    <property type="evidence" value="ECO:0007669"/>
    <property type="project" value="InterPro"/>
</dbReference>
<evidence type="ECO:0000256" key="2">
    <source>
        <dbReference type="ARBA" id="ARBA00010617"/>
    </source>
</evidence>
<keyword evidence="3" id="KW-0503">Monooxygenase</keyword>
<protein>
    <recommendedName>
        <fullName evidence="7">Cytochrome P450</fullName>
    </recommendedName>
</protein>
<evidence type="ECO:0000256" key="4">
    <source>
        <dbReference type="SAM" id="MobiDB-lite"/>
    </source>
</evidence>
<feature type="region of interest" description="Disordered" evidence="4">
    <location>
        <begin position="92"/>
        <end position="114"/>
    </location>
</feature>
<dbReference type="Gene3D" id="1.10.630.10">
    <property type="entry name" value="Cytochrome P450"/>
    <property type="match status" value="1"/>
</dbReference>
<reference evidence="5" key="1">
    <citation type="journal article" date="2021" name="Proc. Natl. Acad. Sci. U.S.A.">
        <title>Three genomes in the algal genus Volvox reveal the fate of a haploid sex-determining region after a transition to homothallism.</title>
        <authorList>
            <person name="Yamamoto K."/>
            <person name="Hamaji T."/>
            <person name="Kawai-Toyooka H."/>
            <person name="Matsuzaki R."/>
            <person name="Takahashi F."/>
            <person name="Nishimura Y."/>
            <person name="Kawachi M."/>
            <person name="Noguchi H."/>
            <person name="Minakuchi Y."/>
            <person name="Umen J.G."/>
            <person name="Toyoda A."/>
            <person name="Nozaki H."/>
        </authorList>
    </citation>
    <scope>NUCLEOTIDE SEQUENCE</scope>
    <source>
        <strain evidence="5">NIES-3785</strain>
    </source>
</reference>
<name>A0A8J4M0H8_9CHLO</name>
<dbReference type="GO" id="GO:0004497">
    <property type="term" value="F:monooxygenase activity"/>
    <property type="evidence" value="ECO:0007669"/>
    <property type="project" value="UniProtKB-KW"/>
</dbReference>
<proteinExistence type="inferred from homology"/>
<dbReference type="AlphaFoldDB" id="A0A8J4M0H8"/>